<dbReference type="Gene3D" id="3.90.180.10">
    <property type="entry name" value="Medium-chain alcohol dehydrogenases, catalytic domain"/>
    <property type="match status" value="1"/>
</dbReference>
<protein>
    <submittedName>
        <fullName evidence="12">Ent-kaurene oxidase</fullName>
    </submittedName>
</protein>
<evidence type="ECO:0000256" key="1">
    <source>
        <dbReference type="ARBA" id="ARBA00001971"/>
    </source>
</evidence>
<feature type="binding site" description="axial binding residue" evidence="10">
    <location>
        <position position="762"/>
    </location>
    <ligand>
        <name>heme</name>
        <dbReference type="ChEBI" id="CHEBI:30413"/>
    </ligand>
    <ligandPart>
        <name>Fe</name>
        <dbReference type="ChEBI" id="CHEBI:18248"/>
    </ligandPart>
</feature>
<dbReference type="EMBL" id="CP023326">
    <property type="protein sequence ID" value="ATY65842.1"/>
    <property type="molecule type" value="Genomic_DNA"/>
</dbReference>
<dbReference type="PANTHER" id="PTHR46206:SF1">
    <property type="entry name" value="P450, PUTATIVE (EUROFUNG)-RELATED"/>
    <property type="match status" value="1"/>
</dbReference>
<dbReference type="VEuPathDB" id="FungiDB:A9K55_001191"/>
<evidence type="ECO:0000313" key="13">
    <source>
        <dbReference type="Proteomes" id="UP000323067"/>
    </source>
</evidence>
<dbReference type="InterPro" id="IPR017972">
    <property type="entry name" value="Cyt_P450_CS"/>
</dbReference>
<accession>A0A2H4SRU6</accession>
<dbReference type="CDD" id="cd11041">
    <property type="entry name" value="CYP503A1-like"/>
    <property type="match status" value="1"/>
</dbReference>
<evidence type="ECO:0000256" key="4">
    <source>
        <dbReference type="ARBA" id="ARBA00010617"/>
    </source>
</evidence>
<gene>
    <name evidence="12" type="ORF">A9K55_001191</name>
</gene>
<dbReference type="VEuPathDB" id="FungiDB:CCM_08262"/>
<comment type="similarity">
    <text evidence="3">Belongs to the zinc-containing alcohol dehydrogenase family.</text>
</comment>
<keyword evidence="7" id="KW-0560">Oxidoreductase</keyword>
<dbReference type="PANTHER" id="PTHR46206">
    <property type="entry name" value="CYTOCHROME P450"/>
    <property type="match status" value="1"/>
</dbReference>
<keyword evidence="6 10" id="KW-0479">Metal-binding</keyword>
<dbReference type="InterPro" id="IPR001128">
    <property type="entry name" value="Cyt_P450"/>
</dbReference>
<comment type="similarity">
    <text evidence="4">Belongs to the cytochrome P450 family.</text>
</comment>
<evidence type="ECO:0000256" key="7">
    <source>
        <dbReference type="ARBA" id="ARBA00023002"/>
    </source>
</evidence>
<dbReference type="Proteomes" id="UP000323067">
    <property type="component" value="Chromosome iii"/>
</dbReference>
<dbReference type="InterPro" id="IPR013149">
    <property type="entry name" value="ADH-like_C"/>
</dbReference>
<comment type="pathway">
    <text evidence="2">Secondary metabolite biosynthesis.</text>
</comment>
<dbReference type="PRINTS" id="PR00465">
    <property type="entry name" value="EP450IV"/>
</dbReference>
<dbReference type="GO" id="GO:0020037">
    <property type="term" value="F:heme binding"/>
    <property type="evidence" value="ECO:0007669"/>
    <property type="project" value="InterPro"/>
</dbReference>
<dbReference type="InterPro" id="IPR013154">
    <property type="entry name" value="ADH-like_N"/>
</dbReference>
<dbReference type="SUPFAM" id="SSF50129">
    <property type="entry name" value="GroES-like"/>
    <property type="match status" value="1"/>
</dbReference>
<name>A0A2H4SRU6_CORMI</name>
<dbReference type="InterPro" id="IPR036396">
    <property type="entry name" value="Cyt_P450_sf"/>
</dbReference>
<keyword evidence="9" id="KW-0503">Monooxygenase</keyword>
<dbReference type="GO" id="GO:0004497">
    <property type="term" value="F:monooxygenase activity"/>
    <property type="evidence" value="ECO:0007669"/>
    <property type="project" value="UniProtKB-KW"/>
</dbReference>
<evidence type="ECO:0000259" key="11">
    <source>
        <dbReference type="SMART" id="SM00829"/>
    </source>
</evidence>
<dbReference type="GO" id="GO:0016705">
    <property type="term" value="F:oxidoreductase activity, acting on paired donors, with incorporation or reduction of molecular oxygen"/>
    <property type="evidence" value="ECO:0007669"/>
    <property type="project" value="InterPro"/>
</dbReference>
<dbReference type="AlphaFoldDB" id="A0A2H4SRU6"/>
<dbReference type="InterPro" id="IPR036291">
    <property type="entry name" value="NAD(P)-bd_dom_sf"/>
</dbReference>
<dbReference type="GO" id="GO:0005506">
    <property type="term" value="F:iron ion binding"/>
    <property type="evidence" value="ECO:0007669"/>
    <property type="project" value="InterPro"/>
</dbReference>
<dbReference type="InterPro" id="IPR011032">
    <property type="entry name" value="GroES-like_sf"/>
</dbReference>
<sequence>MTTISSLPRTQRALKVANSNTFDLIPNAPIPAFDDNDTVLIRVVHVAINPVDGKSADLSPTPGATSGTDFAGIVVALQTDAHDNTDKSQSTLKIGDRVMGFVFGNNPQIRDNGAFAEYVAVSRRFLWCVPTHMSLEAAASLPVGIASVGLALHYLHISMQLLREEALKSVAAASKSRDRHGTFDHCDNVFVLVYGGGTSTGAIAIQVLKASGFTPIACCSLESAGRAKHLGAAATFDYQSATCGRDIREYTNDSLTYAIDCISESTSMSLCYEAIGSTGGRYVSLDPFPIRGCVRRSIVPAWICSYTQFGQPISWNPPYNLDERPGDVRAAAEWYSLAQKLLDAGLIEAPCLENRAGGLSSLREGINEYSKHGKAVLVPSVGVHTAMIMPESAMNWAMSQPDDTLSIIHAFSELNQTKYSLGNSRYWSDPWQLSLVKAHLSSILPSLIPQLNEELADALPKHLGTDTENWKEIELERTLRKVISQMLSRFIVGSGLCRDETYLGLAYKVILGMMTTIWATLPYPEFMRSITGPISSWHTQRNISRIQELLKPLYNERLSTLQNKGRSDGEQQPQDLLMMMMRFAQKKRPNELANLSIITRRVCAANFVAMHQSTIVATNIILNTLGSDAAFNTIAMLRDEITNVLGGTDSAGWSKERFSQMTKTDSVARESMRLNFPLGTRGSMRTVMKDGLQSPEGIRLQKGTTISWLASCAQVDADRFEEPHKFDPFRFSRPLKEGEGPKDAFVTTSPQYLPFGHGKHACPGRFMVDDMFKMILAHLLTHYDLAWPSEYQGKQPPSIWQAELSVPPPGARILVKRRKI</sequence>
<dbReference type="Pfam" id="PF00107">
    <property type="entry name" value="ADH_zinc_N"/>
    <property type="match status" value="1"/>
</dbReference>
<evidence type="ECO:0000256" key="2">
    <source>
        <dbReference type="ARBA" id="ARBA00005179"/>
    </source>
</evidence>
<dbReference type="CDD" id="cd08249">
    <property type="entry name" value="enoyl_reductase_like"/>
    <property type="match status" value="1"/>
</dbReference>
<dbReference type="SMART" id="SM00829">
    <property type="entry name" value="PKS_ER"/>
    <property type="match status" value="1"/>
</dbReference>
<proteinExistence type="inferred from homology"/>
<dbReference type="GO" id="GO:0016651">
    <property type="term" value="F:oxidoreductase activity, acting on NAD(P)H"/>
    <property type="evidence" value="ECO:0007669"/>
    <property type="project" value="InterPro"/>
</dbReference>
<evidence type="ECO:0000256" key="9">
    <source>
        <dbReference type="ARBA" id="ARBA00023033"/>
    </source>
</evidence>
<evidence type="ECO:0000256" key="10">
    <source>
        <dbReference type="PIRSR" id="PIRSR602403-1"/>
    </source>
</evidence>
<reference evidence="12 13" key="1">
    <citation type="journal article" date="2017" name="BMC Genomics">
        <title>Chromosome level assembly and secondary metabolite potential of the parasitic fungus Cordyceps militaris.</title>
        <authorList>
            <person name="Kramer G.J."/>
            <person name="Nodwell J.R."/>
        </authorList>
    </citation>
    <scope>NUCLEOTIDE SEQUENCE [LARGE SCALE GENOMIC DNA]</scope>
    <source>
        <strain evidence="12 13">ATCC 34164</strain>
    </source>
</reference>
<evidence type="ECO:0000256" key="6">
    <source>
        <dbReference type="ARBA" id="ARBA00022723"/>
    </source>
</evidence>
<keyword evidence="5 10" id="KW-0349">Heme</keyword>
<dbReference type="PROSITE" id="PS00086">
    <property type="entry name" value="CYTOCHROME_P450"/>
    <property type="match status" value="1"/>
</dbReference>
<evidence type="ECO:0000256" key="3">
    <source>
        <dbReference type="ARBA" id="ARBA00008072"/>
    </source>
</evidence>
<evidence type="ECO:0000313" key="12">
    <source>
        <dbReference type="EMBL" id="ATY65842.1"/>
    </source>
</evidence>
<dbReference type="Gene3D" id="1.10.630.10">
    <property type="entry name" value="Cytochrome P450"/>
    <property type="match status" value="1"/>
</dbReference>
<keyword evidence="8 10" id="KW-0408">Iron</keyword>
<dbReference type="InterPro" id="IPR047122">
    <property type="entry name" value="Trans-enoyl_RdTase-like"/>
</dbReference>
<organism evidence="12 13">
    <name type="scientific">Cordyceps militaris</name>
    <name type="common">Caterpillar fungus</name>
    <name type="synonym">Clavaria militaris</name>
    <dbReference type="NCBI Taxonomy" id="73501"/>
    <lineage>
        <taxon>Eukaryota</taxon>
        <taxon>Fungi</taxon>
        <taxon>Dikarya</taxon>
        <taxon>Ascomycota</taxon>
        <taxon>Pezizomycotina</taxon>
        <taxon>Sordariomycetes</taxon>
        <taxon>Hypocreomycetidae</taxon>
        <taxon>Hypocreales</taxon>
        <taxon>Cordycipitaceae</taxon>
        <taxon>Cordyceps</taxon>
    </lineage>
</organism>
<dbReference type="OrthoDB" id="1844152at2759"/>
<evidence type="ECO:0000256" key="8">
    <source>
        <dbReference type="ARBA" id="ARBA00023004"/>
    </source>
</evidence>
<dbReference type="Pfam" id="PF08240">
    <property type="entry name" value="ADH_N"/>
    <property type="match status" value="1"/>
</dbReference>
<dbReference type="SUPFAM" id="SSF51735">
    <property type="entry name" value="NAD(P)-binding Rossmann-fold domains"/>
    <property type="match status" value="1"/>
</dbReference>
<dbReference type="InterPro" id="IPR020843">
    <property type="entry name" value="ER"/>
</dbReference>
<dbReference type="InterPro" id="IPR002403">
    <property type="entry name" value="Cyt_P450_E_grp-IV"/>
</dbReference>
<evidence type="ECO:0000256" key="5">
    <source>
        <dbReference type="ARBA" id="ARBA00022617"/>
    </source>
</evidence>
<feature type="domain" description="Enoyl reductase (ER)" evidence="11">
    <location>
        <begin position="17"/>
        <end position="377"/>
    </location>
</feature>
<dbReference type="Gene3D" id="3.40.50.720">
    <property type="entry name" value="NAD(P)-binding Rossmann-like Domain"/>
    <property type="match status" value="1"/>
</dbReference>
<comment type="cofactor">
    <cofactor evidence="1 10">
        <name>heme</name>
        <dbReference type="ChEBI" id="CHEBI:30413"/>
    </cofactor>
</comment>
<dbReference type="SUPFAM" id="SSF48264">
    <property type="entry name" value="Cytochrome P450"/>
    <property type="match status" value="1"/>
</dbReference>
<dbReference type="Pfam" id="PF00067">
    <property type="entry name" value="p450"/>
    <property type="match status" value="1"/>
</dbReference>